<comment type="caution">
    <text evidence="1">The sequence shown here is derived from an EMBL/GenBank/DDBJ whole genome shotgun (WGS) entry which is preliminary data.</text>
</comment>
<dbReference type="RefSeq" id="WP_279991986.1">
    <property type="nucleotide sequence ID" value="NZ_JAOBZK010000051.1"/>
</dbReference>
<organism evidence="1 2">
    <name type="scientific">Achromobacter mucicolens</name>
    <dbReference type="NCBI Taxonomy" id="1389922"/>
    <lineage>
        <taxon>Bacteria</taxon>
        <taxon>Pseudomonadati</taxon>
        <taxon>Pseudomonadota</taxon>
        <taxon>Betaproteobacteria</taxon>
        <taxon>Burkholderiales</taxon>
        <taxon>Alcaligenaceae</taxon>
        <taxon>Achromobacter</taxon>
    </lineage>
</organism>
<sequence>MMKQLIVWTLAALIFVAAYGVYLAYSDAKADCAEQQVVSTTFCAVVGS</sequence>
<reference evidence="1 2" key="1">
    <citation type="submission" date="2022-09" db="EMBL/GenBank/DDBJ databases">
        <title>Intensive care unit water sources are persistently colonized with multi-drug resistant bacteria and are the site of extensive horizontal gene transfer of antibiotic resistance genes.</title>
        <authorList>
            <person name="Diorio-Toth L."/>
        </authorList>
    </citation>
    <scope>NUCLEOTIDE SEQUENCE [LARGE SCALE GENOMIC DNA]</scope>
    <source>
        <strain evidence="1 2">GD03967</strain>
    </source>
</reference>
<accession>A0ABD4Z384</accession>
<proteinExistence type="predicted"/>
<evidence type="ECO:0008006" key="3">
    <source>
        <dbReference type="Google" id="ProtNLM"/>
    </source>
</evidence>
<gene>
    <name evidence="1" type="ORF">N5C72_24645</name>
</gene>
<dbReference type="AlphaFoldDB" id="A0ABD4Z384"/>
<dbReference type="EMBL" id="JAOBZK010000051">
    <property type="protein sequence ID" value="MDH1181276.1"/>
    <property type="molecule type" value="Genomic_DNA"/>
</dbReference>
<protein>
    <recommendedName>
        <fullName evidence="3">TMhelix containing protein</fullName>
    </recommendedName>
</protein>
<name>A0ABD4Z384_9BURK</name>
<evidence type="ECO:0000313" key="2">
    <source>
        <dbReference type="Proteomes" id="UP001158644"/>
    </source>
</evidence>
<evidence type="ECO:0000313" key="1">
    <source>
        <dbReference type="EMBL" id="MDH1181276.1"/>
    </source>
</evidence>
<dbReference type="Proteomes" id="UP001158644">
    <property type="component" value="Unassembled WGS sequence"/>
</dbReference>